<evidence type="ECO:0000313" key="4">
    <source>
        <dbReference type="EMBL" id="VIO76336.1"/>
    </source>
</evidence>
<evidence type="ECO:0000256" key="2">
    <source>
        <dbReference type="SAM" id="Phobius"/>
    </source>
</evidence>
<dbReference type="CDD" id="cd07302">
    <property type="entry name" value="CHD"/>
    <property type="match status" value="1"/>
</dbReference>
<keyword evidence="2" id="KW-0812">Transmembrane</keyword>
<dbReference type="AlphaFoldDB" id="A0A508TQ44"/>
<comment type="caution">
    <text evidence="4">The sequence shown here is derived from an EMBL/GenBank/DDBJ whole genome shotgun (WGS) entry which is preliminary data.</text>
</comment>
<dbReference type="SUPFAM" id="SSF55073">
    <property type="entry name" value="Nucleotide cyclase"/>
    <property type="match status" value="1"/>
</dbReference>
<evidence type="ECO:0000259" key="3">
    <source>
        <dbReference type="PROSITE" id="PS50125"/>
    </source>
</evidence>
<gene>
    <name evidence="4" type="ORF">CI1B_63580</name>
</gene>
<dbReference type="EMBL" id="CAADFC020000028">
    <property type="protein sequence ID" value="VIO76336.1"/>
    <property type="molecule type" value="Genomic_DNA"/>
</dbReference>
<dbReference type="GO" id="GO:0006171">
    <property type="term" value="P:cAMP biosynthetic process"/>
    <property type="evidence" value="ECO:0007669"/>
    <property type="project" value="TreeGrafter"/>
</dbReference>
<dbReference type="InterPro" id="IPR001054">
    <property type="entry name" value="A/G_cyclase"/>
</dbReference>
<dbReference type="GO" id="GO:0004016">
    <property type="term" value="F:adenylate cyclase activity"/>
    <property type="evidence" value="ECO:0007669"/>
    <property type="project" value="UniProtKB-ARBA"/>
</dbReference>
<dbReference type="PROSITE" id="PS50125">
    <property type="entry name" value="GUANYLATE_CYCLASE_2"/>
    <property type="match status" value="1"/>
</dbReference>
<feature type="domain" description="Guanylate cyclase" evidence="3">
    <location>
        <begin position="12"/>
        <end position="127"/>
    </location>
</feature>
<accession>A0A508TQ44</accession>
<proteinExistence type="predicted"/>
<evidence type="ECO:0000313" key="5">
    <source>
        <dbReference type="Proteomes" id="UP000328092"/>
    </source>
</evidence>
<dbReference type="PANTHER" id="PTHR43081">
    <property type="entry name" value="ADENYLATE CYCLASE, TERMINAL-DIFFERENTIATION SPECIFIC-RELATED"/>
    <property type="match status" value="1"/>
</dbReference>
<dbReference type="Gene3D" id="3.30.70.1230">
    <property type="entry name" value="Nucleotide cyclase"/>
    <property type="match status" value="1"/>
</dbReference>
<sequence>MSSSIVERRLAAIIAMDVVGYSRLMGVDEVGTLMALKAHRAELLDPTIKDNGGRVVKTTGDGLLLEFASIVDAIGCAIAIQQGMLARNASVPATEQIVFRIGVNIGDIIIDGDDILGDGVNVAARLEALCEPGGVCISRAANEQIRDKLRLSFADLGEHTVKNIARAIGVFGLAAKDIAALPEPKIRGSHRSLPAGPSKSTVLAPAHVAYPWKRRLAFAGLAFVAFAACLGAWWMRREAATTAPSPLASQLLLALQRHSPGSLANARIDEVSAYAASPLHRALAAPRGRSGIWHTANWPSREIAEEKALEKCLQFYDEPCALIAADDGVTPADNGIWPVRDAPRVRYAGVFNPERVPALRQETLLRPEIAEYTTLAGPKAAAFHATGILILVTAAASQRAAEEKALKDCNADPARNPPGGPCYLYAVQNRVVLPLRLTAPMTPDSTAAPASSSAADVASANPVISPRQSPADVFRAALSAAITDIAPAMSEQGRLATVTGYHADTSHKALAVHPPGNSWRSADWPNESAAEQGVLEACQLRYGDPCVLVAVDDRIQSKPSGGYWQTRPMPRAAYDGPFDPQQIPLLRDAMRQRQDVVDYRKKDGPKAAAVHPWRRIFITTGAASQHDAEVAALADCNSDPTRKGQDGRCWLYAVGDQVVLRKRLQSAMTPAVSAPDAPQSSNSVKPDAVPRKSPAEIFQAALSSLTEDLAPAMPDNRRLEQIMLYHAATSHKALAVHPPADSWRSSDWPNEAAAEQNTLEACQMRYGDPCILVAINEKVQDSSSTGYRRPRSMPRVAYDGLFDPQQIPFVREATRQRQDVVNYRTGSNPKAVAVHPWGRVFIATGASSQRTAQVAALADCNSDPSRDGKDGPCWLYAVDDQVVLPRRLKEPLSAASATR</sequence>
<dbReference type="InterPro" id="IPR029787">
    <property type="entry name" value="Nucleotide_cyclase"/>
</dbReference>
<protein>
    <recommendedName>
        <fullName evidence="3">Guanylate cyclase domain-containing protein</fullName>
    </recommendedName>
</protein>
<keyword evidence="5" id="KW-1185">Reference proteome</keyword>
<evidence type="ECO:0000256" key="1">
    <source>
        <dbReference type="SAM" id="MobiDB-lite"/>
    </source>
</evidence>
<organism evidence="4 5">
    <name type="scientific">Bradyrhizobium ivorense</name>
    <dbReference type="NCBI Taxonomy" id="2511166"/>
    <lineage>
        <taxon>Bacteria</taxon>
        <taxon>Pseudomonadati</taxon>
        <taxon>Pseudomonadota</taxon>
        <taxon>Alphaproteobacteria</taxon>
        <taxon>Hyphomicrobiales</taxon>
        <taxon>Nitrobacteraceae</taxon>
        <taxon>Bradyrhizobium</taxon>
    </lineage>
</organism>
<dbReference type="PANTHER" id="PTHR43081:SF19">
    <property type="entry name" value="PH-SENSITIVE ADENYLATE CYCLASE RV1264"/>
    <property type="match status" value="1"/>
</dbReference>
<keyword evidence="2" id="KW-0472">Membrane</keyword>
<dbReference type="RefSeq" id="WP_139863063.1">
    <property type="nucleotide sequence ID" value="NZ_CAADFC020000028.1"/>
</dbReference>
<dbReference type="Proteomes" id="UP000328092">
    <property type="component" value="Unassembled WGS sequence"/>
</dbReference>
<dbReference type="Pfam" id="PF00211">
    <property type="entry name" value="Guanylate_cyc"/>
    <property type="match status" value="1"/>
</dbReference>
<name>A0A508TQ44_9BRAD</name>
<feature type="transmembrane region" description="Helical" evidence="2">
    <location>
        <begin position="216"/>
        <end position="235"/>
    </location>
</feature>
<keyword evidence="2" id="KW-1133">Transmembrane helix</keyword>
<dbReference type="OrthoDB" id="8223603at2"/>
<dbReference type="GO" id="GO:0035556">
    <property type="term" value="P:intracellular signal transduction"/>
    <property type="evidence" value="ECO:0007669"/>
    <property type="project" value="InterPro"/>
</dbReference>
<reference evidence="4" key="1">
    <citation type="submission" date="2019-02" db="EMBL/GenBank/DDBJ databases">
        <authorList>
            <person name="Pothier F.J."/>
        </authorList>
    </citation>
    <scope>NUCLEOTIDE SEQUENCE</scope>
    <source>
        <strain evidence="4">CI-1B</strain>
    </source>
</reference>
<dbReference type="InterPro" id="IPR050697">
    <property type="entry name" value="Adenylyl/Guanylyl_Cyclase_3/4"/>
</dbReference>
<feature type="region of interest" description="Disordered" evidence="1">
    <location>
        <begin position="670"/>
        <end position="691"/>
    </location>
</feature>